<dbReference type="OrthoDB" id="9778168at2"/>
<protein>
    <submittedName>
        <fullName evidence="3">ATPase AAA</fullName>
    </submittedName>
</protein>
<evidence type="ECO:0000313" key="4">
    <source>
        <dbReference type="Proteomes" id="UP000030130"/>
    </source>
</evidence>
<dbReference type="SUPFAM" id="SSF52540">
    <property type="entry name" value="P-loop containing nucleoside triphosphate hydrolases"/>
    <property type="match status" value="1"/>
</dbReference>
<feature type="domain" description="DUF4143" evidence="2">
    <location>
        <begin position="175"/>
        <end position="334"/>
    </location>
</feature>
<evidence type="ECO:0000313" key="3">
    <source>
        <dbReference type="EMBL" id="KGN84948.1"/>
    </source>
</evidence>
<gene>
    <name evidence="3" type="ORF">HR08_07790</name>
</gene>
<dbReference type="PANTHER" id="PTHR43566">
    <property type="entry name" value="CONSERVED PROTEIN"/>
    <property type="match status" value="1"/>
</dbReference>
<dbReference type="InterPro" id="IPR027417">
    <property type="entry name" value="P-loop_NTPase"/>
</dbReference>
<reference evidence="3 4" key="1">
    <citation type="submission" date="2014-08" db="EMBL/GenBank/DDBJ databases">
        <title>Porphyromonas gulae strain:COT-052_OH1451 Genome sequencing.</title>
        <authorList>
            <person name="Wallis C."/>
            <person name="Deusch O."/>
            <person name="O'Flynn C."/>
            <person name="Davis I."/>
            <person name="Jospin G."/>
            <person name="Darling A.E."/>
            <person name="Coil D.A."/>
            <person name="Alexiev A."/>
            <person name="Horsfall A."/>
            <person name="Kirkwood N."/>
            <person name="Harris S."/>
            <person name="Eisen J.A."/>
        </authorList>
    </citation>
    <scope>NUCLEOTIDE SEQUENCE [LARGE SCALE GENOMIC DNA]</scope>
    <source>
        <strain evidence="4">COT-052 OH1451</strain>
    </source>
</reference>
<proteinExistence type="predicted"/>
<sequence>MIPRTITNKLSDMSRKYPIVTLTGPRQSGKSTLLRTVFSDYRYVSLEELDMRLFATEDPRGFLSTYPDRTIIDEVQRVPTLFSYLQSHVDKENREGMYLLAGSHNFLLMENITQTLAGRTAVLRLLPFAQDEMRDGNILPHSTDEAIFRGAYPRLYDKGISPVDYYPYYIQTYVERDVRQLRNIGELSKFVLFLRLCAGRIGQLLSLQSLANECGISQTTASAWLSLLEASYIAYRIQPDHNNYTKRLVKTAKLYFYDTGLACSLLGIQTVEQLPTHFLRGGLFENLVINEFVKHSYNKGEQPNLTFWRDTAGNEIDLIQTIGSDQYAYEIKSGATYSSDYFKGMIKWAELSGVPTDRCFAIYNGEELLKTSHGTVVPWRKNEHIFGR</sequence>
<dbReference type="PANTHER" id="PTHR43566:SF2">
    <property type="entry name" value="DUF4143 DOMAIN-CONTAINING PROTEIN"/>
    <property type="match status" value="1"/>
</dbReference>
<name>A0A0A2F1Q2_9PORP</name>
<comment type="caution">
    <text evidence="3">The sequence shown here is derived from an EMBL/GenBank/DDBJ whole genome shotgun (WGS) entry which is preliminary data.</text>
</comment>
<dbReference type="RefSeq" id="WP_039421536.1">
    <property type="nucleotide sequence ID" value="NZ_JRAI01000063.1"/>
</dbReference>
<dbReference type="AlphaFoldDB" id="A0A0A2F1Q2"/>
<dbReference type="SUPFAM" id="SSF52980">
    <property type="entry name" value="Restriction endonuclease-like"/>
    <property type="match status" value="1"/>
</dbReference>
<evidence type="ECO:0000259" key="2">
    <source>
        <dbReference type="Pfam" id="PF13635"/>
    </source>
</evidence>
<dbReference type="STRING" id="111105.HR09_07620"/>
<dbReference type="InterPro" id="IPR025420">
    <property type="entry name" value="DUF4143"/>
</dbReference>
<dbReference type="eggNOG" id="COG1373">
    <property type="taxonomic scope" value="Bacteria"/>
</dbReference>
<dbReference type="InterPro" id="IPR041682">
    <property type="entry name" value="AAA_14"/>
</dbReference>
<feature type="domain" description="AAA" evidence="1">
    <location>
        <begin position="17"/>
        <end position="133"/>
    </location>
</feature>
<accession>A0A0A2F1Q2</accession>
<organism evidence="3 4">
    <name type="scientific">Porphyromonas gulae</name>
    <dbReference type="NCBI Taxonomy" id="111105"/>
    <lineage>
        <taxon>Bacteria</taxon>
        <taxon>Pseudomonadati</taxon>
        <taxon>Bacteroidota</taxon>
        <taxon>Bacteroidia</taxon>
        <taxon>Bacteroidales</taxon>
        <taxon>Porphyromonadaceae</taxon>
        <taxon>Porphyromonas</taxon>
    </lineage>
</organism>
<dbReference type="InterPro" id="IPR011335">
    <property type="entry name" value="Restrct_endonuc-II-like"/>
</dbReference>
<dbReference type="Pfam" id="PF13173">
    <property type="entry name" value="AAA_14"/>
    <property type="match status" value="1"/>
</dbReference>
<evidence type="ECO:0000259" key="1">
    <source>
        <dbReference type="Pfam" id="PF13173"/>
    </source>
</evidence>
<dbReference type="Proteomes" id="UP000030130">
    <property type="component" value="Unassembled WGS sequence"/>
</dbReference>
<dbReference type="EMBL" id="JRAI01000063">
    <property type="protein sequence ID" value="KGN84948.1"/>
    <property type="molecule type" value="Genomic_DNA"/>
</dbReference>
<dbReference type="Pfam" id="PF13635">
    <property type="entry name" value="DUF4143"/>
    <property type="match status" value="1"/>
</dbReference>